<dbReference type="Proteomes" id="UP000553888">
    <property type="component" value="Unassembled WGS sequence"/>
</dbReference>
<accession>A0A852Y7V1</accession>
<keyword evidence="6 10" id="KW-0808">Transferase</keyword>
<dbReference type="GO" id="GO:0005829">
    <property type="term" value="C:cytosol"/>
    <property type="evidence" value="ECO:0007669"/>
    <property type="project" value="TreeGrafter"/>
</dbReference>
<evidence type="ECO:0000256" key="1">
    <source>
        <dbReference type="ARBA" id="ARBA00000012"/>
    </source>
</evidence>
<evidence type="ECO:0000256" key="5">
    <source>
        <dbReference type="ARBA" id="ARBA00012458"/>
    </source>
</evidence>
<comment type="catalytic activity">
    <reaction evidence="1">
        <text>(7,8-dihydropterin-6-yl)methyl diphosphate + 4-aminobenzoate = 7,8-dihydropteroate + diphosphate</text>
        <dbReference type="Rhea" id="RHEA:19949"/>
        <dbReference type="ChEBI" id="CHEBI:17836"/>
        <dbReference type="ChEBI" id="CHEBI:17839"/>
        <dbReference type="ChEBI" id="CHEBI:33019"/>
        <dbReference type="ChEBI" id="CHEBI:72950"/>
        <dbReference type="EC" id="2.5.1.15"/>
    </reaction>
</comment>
<feature type="region of interest" description="Disordered" evidence="11">
    <location>
        <begin position="1"/>
        <end position="32"/>
    </location>
</feature>
<organism evidence="13 14">
    <name type="scientific">Schumannella luteola</name>
    <dbReference type="NCBI Taxonomy" id="472059"/>
    <lineage>
        <taxon>Bacteria</taxon>
        <taxon>Bacillati</taxon>
        <taxon>Actinomycetota</taxon>
        <taxon>Actinomycetes</taxon>
        <taxon>Micrococcales</taxon>
        <taxon>Microbacteriaceae</taxon>
        <taxon>Schumannella</taxon>
    </lineage>
</organism>
<dbReference type="GO" id="GO:0046656">
    <property type="term" value="P:folic acid biosynthetic process"/>
    <property type="evidence" value="ECO:0007669"/>
    <property type="project" value="UniProtKB-KW"/>
</dbReference>
<dbReference type="AlphaFoldDB" id="A0A852Y7V1"/>
<evidence type="ECO:0000256" key="10">
    <source>
        <dbReference type="RuleBase" id="RU361205"/>
    </source>
</evidence>
<dbReference type="PROSITE" id="PS00793">
    <property type="entry name" value="DHPS_2"/>
    <property type="match status" value="1"/>
</dbReference>
<comment type="pathway">
    <text evidence="3 10">Cofactor biosynthesis; tetrahydrofolate biosynthesis; 7,8-dihydrofolate from 2-amino-4-hydroxy-6-hydroxymethyl-7,8-dihydropteridine diphosphate and 4-aminobenzoate: step 1/2.</text>
</comment>
<dbReference type="NCBIfam" id="TIGR01496">
    <property type="entry name" value="DHPS"/>
    <property type="match status" value="1"/>
</dbReference>
<protein>
    <recommendedName>
        <fullName evidence="5 10">Dihydropteroate synthase</fullName>
        <shortName evidence="10">DHPS</shortName>
        <ecNumber evidence="5 10">2.5.1.15</ecNumber>
    </recommendedName>
    <alternativeName>
        <fullName evidence="10">Dihydropteroate pyrophosphorylase</fullName>
    </alternativeName>
</protein>
<dbReference type="GO" id="GO:0046872">
    <property type="term" value="F:metal ion binding"/>
    <property type="evidence" value="ECO:0007669"/>
    <property type="project" value="UniProtKB-KW"/>
</dbReference>
<dbReference type="RefSeq" id="WP_246286653.1">
    <property type="nucleotide sequence ID" value="NZ_JACBZY010000001.1"/>
</dbReference>
<evidence type="ECO:0000256" key="9">
    <source>
        <dbReference type="ARBA" id="ARBA00022909"/>
    </source>
</evidence>
<dbReference type="InterPro" id="IPR011005">
    <property type="entry name" value="Dihydropteroate_synth-like_sf"/>
</dbReference>
<comment type="cofactor">
    <cofactor evidence="2 10">
        <name>Mg(2+)</name>
        <dbReference type="ChEBI" id="CHEBI:18420"/>
    </cofactor>
</comment>
<dbReference type="GO" id="GO:0004156">
    <property type="term" value="F:dihydropteroate synthase activity"/>
    <property type="evidence" value="ECO:0007669"/>
    <property type="project" value="UniProtKB-EC"/>
</dbReference>
<dbReference type="PROSITE" id="PS00792">
    <property type="entry name" value="DHPS_1"/>
    <property type="match status" value="1"/>
</dbReference>
<keyword evidence="7 10" id="KW-0479">Metal-binding</keyword>
<feature type="domain" description="Pterin-binding" evidence="12">
    <location>
        <begin position="36"/>
        <end position="287"/>
    </location>
</feature>
<name>A0A852Y7V1_9MICO</name>
<dbReference type="PROSITE" id="PS50972">
    <property type="entry name" value="PTERIN_BINDING"/>
    <property type="match status" value="1"/>
</dbReference>
<evidence type="ECO:0000313" key="14">
    <source>
        <dbReference type="Proteomes" id="UP000553888"/>
    </source>
</evidence>
<dbReference type="CDD" id="cd00739">
    <property type="entry name" value="DHPS"/>
    <property type="match status" value="1"/>
</dbReference>
<dbReference type="PANTHER" id="PTHR20941:SF1">
    <property type="entry name" value="FOLIC ACID SYNTHESIS PROTEIN FOL1"/>
    <property type="match status" value="1"/>
</dbReference>
<dbReference type="EC" id="2.5.1.15" evidence="5 10"/>
<evidence type="ECO:0000256" key="11">
    <source>
        <dbReference type="SAM" id="MobiDB-lite"/>
    </source>
</evidence>
<evidence type="ECO:0000256" key="8">
    <source>
        <dbReference type="ARBA" id="ARBA00022842"/>
    </source>
</evidence>
<keyword evidence="8 10" id="KW-0460">Magnesium</keyword>
<reference evidence="13 14" key="1">
    <citation type="submission" date="2020-07" db="EMBL/GenBank/DDBJ databases">
        <title>Sequencing the genomes of 1000 actinobacteria strains.</title>
        <authorList>
            <person name="Klenk H.-P."/>
        </authorList>
    </citation>
    <scope>NUCLEOTIDE SEQUENCE [LARGE SCALE GENOMIC DNA]</scope>
    <source>
        <strain evidence="13 14">DSM 23141</strain>
    </source>
</reference>
<evidence type="ECO:0000259" key="12">
    <source>
        <dbReference type="PROSITE" id="PS50972"/>
    </source>
</evidence>
<comment type="similarity">
    <text evidence="4 10">Belongs to the DHPS family.</text>
</comment>
<evidence type="ECO:0000256" key="3">
    <source>
        <dbReference type="ARBA" id="ARBA00004763"/>
    </source>
</evidence>
<dbReference type="PANTHER" id="PTHR20941">
    <property type="entry name" value="FOLATE SYNTHESIS PROTEINS"/>
    <property type="match status" value="1"/>
</dbReference>
<dbReference type="EMBL" id="JACBZY010000001">
    <property type="protein sequence ID" value="NYG97460.1"/>
    <property type="molecule type" value="Genomic_DNA"/>
</dbReference>
<comment type="caution">
    <text evidence="13">The sequence shown here is derived from an EMBL/GenBank/DDBJ whole genome shotgun (WGS) entry which is preliminary data.</text>
</comment>
<dbReference type="GO" id="GO:0046654">
    <property type="term" value="P:tetrahydrofolate biosynthetic process"/>
    <property type="evidence" value="ECO:0007669"/>
    <property type="project" value="UniProtKB-UniPathway"/>
</dbReference>
<proteinExistence type="inferred from homology"/>
<dbReference type="UniPathway" id="UPA00077">
    <property type="reaction ID" value="UER00156"/>
</dbReference>
<evidence type="ECO:0000313" key="13">
    <source>
        <dbReference type="EMBL" id="NYG97460.1"/>
    </source>
</evidence>
<gene>
    <name evidence="13" type="ORF">BJ979_000086</name>
</gene>
<dbReference type="InterPro" id="IPR045031">
    <property type="entry name" value="DHP_synth-like"/>
</dbReference>
<evidence type="ECO:0000256" key="6">
    <source>
        <dbReference type="ARBA" id="ARBA00022679"/>
    </source>
</evidence>
<keyword evidence="9 10" id="KW-0289">Folate biosynthesis</keyword>
<evidence type="ECO:0000256" key="4">
    <source>
        <dbReference type="ARBA" id="ARBA00009503"/>
    </source>
</evidence>
<evidence type="ECO:0000256" key="2">
    <source>
        <dbReference type="ARBA" id="ARBA00001946"/>
    </source>
</evidence>
<comment type="function">
    <text evidence="10">Catalyzes the condensation of para-aminobenzoate (pABA) with 6-hydroxymethyl-7,8-dihydropterin diphosphate (DHPt-PP) to form 7,8-dihydropteroate (H2Pte), the immediate precursor of folate derivatives.</text>
</comment>
<dbReference type="Pfam" id="PF00809">
    <property type="entry name" value="Pterin_bind"/>
    <property type="match status" value="1"/>
</dbReference>
<dbReference type="InterPro" id="IPR006390">
    <property type="entry name" value="DHP_synth_dom"/>
</dbReference>
<keyword evidence="14" id="KW-1185">Reference proteome</keyword>
<sequence>MTDDTGRSVAADQAAAPGVAPVPASSAPRRRPVTVPQIMGVLNVTPDSFSDGGEWSETRAAIERGGLLFEQGATIIDIGGESTRPGATRVDPEEERRRILPVIRELSDRRIPVSVDTVNARTAAEAITAGAVIVNDISGGLADPGMAEVVADAGVHFVVMHWRGGADAPTEYRDAVAEVRAELKQRIAELAVAGVALDRMILDPGIGFGHTPEQNWQLLRGIPELASLGHGVLAAVSRKRFIGGVLPETASVLDRDLPTAVTSALAAESGAWAVRVHDVPSTRTALTTWAAWRDGGVIDREEQ</sequence>
<evidence type="ECO:0000256" key="7">
    <source>
        <dbReference type="ARBA" id="ARBA00022723"/>
    </source>
</evidence>
<dbReference type="Gene3D" id="3.20.20.20">
    <property type="entry name" value="Dihydropteroate synthase-like"/>
    <property type="match status" value="1"/>
</dbReference>
<feature type="compositionally biased region" description="Low complexity" evidence="11">
    <location>
        <begin position="8"/>
        <end position="27"/>
    </location>
</feature>
<dbReference type="SUPFAM" id="SSF51717">
    <property type="entry name" value="Dihydropteroate synthetase-like"/>
    <property type="match status" value="1"/>
</dbReference>
<dbReference type="InterPro" id="IPR000489">
    <property type="entry name" value="Pterin-binding_dom"/>
</dbReference>